<evidence type="ECO:0000313" key="2">
    <source>
        <dbReference type="Proteomes" id="UP000176901"/>
    </source>
</evidence>
<accession>A0A1G2R2N6</accession>
<dbReference type="STRING" id="1802451.A3C82_02655"/>
<dbReference type="Proteomes" id="UP000176901">
    <property type="component" value="Unassembled WGS sequence"/>
</dbReference>
<sequence length="89" mass="9959">MSNEELIRQANIQEIAEAGSQIYEEAKSQYEPQYNGKFLAIDTESKNVYMGETTVEAVEQARAAHPQKVFYVVKIGFSASEVLATLARE</sequence>
<organism evidence="1 2">
    <name type="scientific">Candidatus Wildermuthbacteria bacterium RIFCSPHIGHO2_02_FULL_47_12</name>
    <dbReference type="NCBI Taxonomy" id="1802451"/>
    <lineage>
        <taxon>Bacteria</taxon>
        <taxon>Candidatus Wildermuthiibacteriota</taxon>
    </lineage>
</organism>
<comment type="caution">
    <text evidence="1">The sequence shown here is derived from an EMBL/GenBank/DDBJ whole genome shotgun (WGS) entry which is preliminary data.</text>
</comment>
<gene>
    <name evidence="1" type="ORF">A3C82_02655</name>
</gene>
<reference evidence="1 2" key="1">
    <citation type="journal article" date="2016" name="Nat. Commun.">
        <title>Thousands of microbial genomes shed light on interconnected biogeochemical processes in an aquifer system.</title>
        <authorList>
            <person name="Anantharaman K."/>
            <person name="Brown C.T."/>
            <person name="Hug L.A."/>
            <person name="Sharon I."/>
            <person name="Castelle C.J."/>
            <person name="Probst A.J."/>
            <person name="Thomas B.C."/>
            <person name="Singh A."/>
            <person name="Wilkins M.J."/>
            <person name="Karaoz U."/>
            <person name="Brodie E.L."/>
            <person name="Williams K.H."/>
            <person name="Hubbard S.S."/>
            <person name="Banfield J.F."/>
        </authorList>
    </citation>
    <scope>NUCLEOTIDE SEQUENCE [LARGE SCALE GENOMIC DNA]</scope>
</reference>
<proteinExistence type="predicted"/>
<evidence type="ECO:0000313" key="1">
    <source>
        <dbReference type="EMBL" id="OHA67125.1"/>
    </source>
</evidence>
<protein>
    <recommendedName>
        <fullName evidence="3">DUF5678 domain-containing protein</fullName>
    </recommendedName>
</protein>
<evidence type="ECO:0008006" key="3">
    <source>
        <dbReference type="Google" id="ProtNLM"/>
    </source>
</evidence>
<name>A0A1G2R2N6_9BACT</name>
<dbReference type="AlphaFoldDB" id="A0A1G2R2N6"/>
<dbReference type="EMBL" id="MHTW01000018">
    <property type="protein sequence ID" value="OHA67125.1"/>
    <property type="molecule type" value="Genomic_DNA"/>
</dbReference>